<evidence type="ECO:0000256" key="4">
    <source>
        <dbReference type="ARBA" id="ARBA00022692"/>
    </source>
</evidence>
<evidence type="ECO:0000256" key="3">
    <source>
        <dbReference type="ARBA" id="ARBA00022448"/>
    </source>
</evidence>
<keyword evidence="3 10" id="KW-0813">Transport</keyword>
<reference evidence="11" key="1">
    <citation type="submission" date="2021-10" db="EMBL/GenBank/DDBJ databases">
        <title>Novel species in genus Arthrobacter.</title>
        <authorList>
            <person name="Liu Y."/>
        </authorList>
    </citation>
    <scope>NUCLEOTIDE SEQUENCE</scope>
    <source>
        <strain evidence="11">Zg-Y453</strain>
    </source>
</reference>
<dbReference type="EMBL" id="JAJFZV010000020">
    <property type="protein sequence ID" value="MCC3299724.1"/>
    <property type="molecule type" value="Genomic_DNA"/>
</dbReference>
<comment type="subcellular location">
    <subcellularLocation>
        <location evidence="10">Cell membrane</location>
        <topology evidence="10">Multi-pass membrane protein</topology>
    </subcellularLocation>
    <subcellularLocation>
        <location evidence="1">Membrane</location>
        <topology evidence="1">Multi-pass membrane protein</topology>
    </subcellularLocation>
</comment>
<dbReference type="InterPro" id="IPR004692">
    <property type="entry name" value="SecG"/>
</dbReference>
<dbReference type="NCBIfam" id="TIGR00810">
    <property type="entry name" value="secG"/>
    <property type="match status" value="1"/>
</dbReference>
<dbReference type="Pfam" id="PF03840">
    <property type="entry name" value="SecG"/>
    <property type="match status" value="1"/>
</dbReference>
<gene>
    <name evidence="11" type="primary">secG</name>
    <name evidence="11" type="ORF">LJ757_18180</name>
</gene>
<feature type="transmembrane region" description="Helical" evidence="10">
    <location>
        <begin position="58"/>
        <end position="79"/>
    </location>
</feature>
<dbReference type="RefSeq" id="WP_227897710.1">
    <property type="nucleotide sequence ID" value="NZ_CP099467.1"/>
</dbReference>
<dbReference type="GO" id="GO:0009306">
    <property type="term" value="P:protein secretion"/>
    <property type="evidence" value="ECO:0007669"/>
    <property type="project" value="UniProtKB-UniRule"/>
</dbReference>
<keyword evidence="8 10" id="KW-0472">Membrane</keyword>
<protein>
    <recommendedName>
        <fullName evidence="10">Protein-export membrane protein SecG</fullName>
    </recommendedName>
</protein>
<keyword evidence="7 10" id="KW-0811">Translocation</keyword>
<evidence type="ECO:0000256" key="1">
    <source>
        <dbReference type="ARBA" id="ARBA00004141"/>
    </source>
</evidence>
<keyword evidence="4 10" id="KW-0812">Transmembrane</keyword>
<dbReference type="AlphaFoldDB" id="A0A9X1MGM5"/>
<feature type="transmembrane region" description="Helical" evidence="10">
    <location>
        <begin position="6"/>
        <end position="25"/>
    </location>
</feature>
<sequence length="81" mass="8347">MTFLTIALQVLIVALSIALVGMILLHKSKGGGATDIFGGSMTNSLASTGVAERNMLRVTVTIAVLWTLSIVAAGILVPYSS</sequence>
<evidence type="ECO:0000256" key="2">
    <source>
        <dbReference type="ARBA" id="ARBA00008445"/>
    </source>
</evidence>
<dbReference type="Proteomes" id="UP001139158">
    <property type="component" value="Unassembled WGS sequence"/>
</dbReference>
<dbReference type="GO" id="GO:0015450">
    <property type="term" value="F:protein-transporting ATPase activity"/>
    <property type="evidence" value="ECO:0007669"/>
    <property type="project" value="UniProtKB-UniRule"/>
</dbReference>
<evidence type="ECO:0000313" key="12">
    <source>
        <dbReference type="Proteomes" id="UP001139158"/>
    </source>
</evidence>
<keyword evidence="12" id="KW-1185">Reference proteome</keyword>
<evidence type="ECO:0000256" key="8">
    <source>
        <dbReference type="ARBA" id="ARBA00023136"/>
    </source>
</evidence>
<keyword evidence="6 10" id="KW-1133">Transmembrane helix</keyword>
<evidence type="ECO:0000256" key="6">
    <source>
        <dbReference type="ARBA" id="ARBA00022989"/>
    </source>
</evidence>
<comment type="caution">
    <text evidence="11">The sequence shown here is derived from an EMBL/GenBank/DDBJ whole genome shotgun (WGS) entry which is preliminary data.</text>
</comment>
<comment type="similarity">
    <text evidence="2 10">Belongs to the SecG family.</text>
</comment>
<keyword evidence="5 10" id="KW-0653">Protein transport</keyword>
<evidence type="ECO:0000256" key="7">
    <source>
        <dbReference type="ARBA" id="ARBA00023010"/>
    </source>
</evidence>
<organism evidence="11 12">
    <name type="scientific">Arthrobacter caoxuetaonis</name>
    <dbReference type="NCBI Taxonomy" id="2886935"/>
    <lineage>
        <taxon>Bacteria</taxon>
        <taxon>Bacillati</taxon>
        <taxon>Actinomycetota</taxon>
        <taxon>Actinomycetes</taxon>
        <taxon>Micrococcales</taxon>
        <taxon>Micrococcaceae</taxon>
        <taxon>Arthrobacter</taxon>
    </lineage>
</organism>
<comment type="function">
    <text evidence="9 10">Involved in protein export. Participates in an early event of protein translocation.</text>
</comment>
<evidence type="ECO:0000256" key="9">
    <source>
        <dbReference type="ARBA" id="ARBA00025182"/>
    </source>
</evidence>
<accession>A0A9X1MGM5</accession>
<evidence type="ECO:0000256" key="10">
    <source>
        <dbReference type="RuleBase" id="RU365087"/>
    </source>
</evidence>
<name>A0A9X1MGM5_9MICC</name>
<evidence type="ECO:0000313" key="11">
    <source>
        <dbReference type="EMBL" id="MCC3299724.1"/>
    </source>
</evidence>
<proteinExistence type="inferred from homology"/>
<keyword evidence="10" id="KW-1003">Cell membrane</keyword>
<dbReference type="GO" id="GO:0005886">
    <property type="term" value="C:plasma membrane"/>
    <property type="evidence" value="ECO:0007669"/>
    <property type="project" value="UniProtKB-SubCell"/>
</dbReference>
<evidence type="ECO:0000256" key="5">
    <source>
        <dbReference type="ARBA" id="ARBA00022927"/>
    </source>
</evidence>